<dbReference type="InterPro" id="IPR035969">
    <property type="entry name" value="Rab-GAP_TBC_sf"/>
</dbReference>
<dbReference type="SMART" id="SM00164">
    <property type="entry name" value="TBC"/>
    <property type="match status" value="1"/>
</dbReference>
<protein>
    <submittedName>
        <fullName evidence="5">Protein kinase domain-containing protein</fullName>
    </submittedName>
</protein>
<sequence>MSNTASTLQLEIHMKRRLCGFSTTVFDGVSSVDAGGTDDLIGRFQKVKNLSCPYLAKYVEFTHLAYDSSKVALTSEHPRGVPLSNILGELTITEKSAISHSILSAVAYLHSEDIAIGYLSPQNVIVDRIGSSIFVKLVHYGSFHMFGSRLFDNFINIFTLTSERITGIPATKKASDCFALGILLISIAYGVDLHAEYSLTRYWQAITSILLELSTLDTDESLGDNINLLFPLSVVYGPHSGKRFEVEPVVLKAIILLLKVNPKERPPIEAAVKCFGQQPICHFAQFEFPVDIQLHLWKLCGKSIERNLIDSKFIRVSAAIVVLQSGHPISRYLGSNTDTRRSVRTDYKIFVQPDSNFHEANRAAKEYLKHKSSLRYRPVCGEEYERCRSQMTFTSQFERFVAFYEDLHSGQRVLQADAPNVIRSQMWYRSVVHNNFSNYLFHISNESLSTGCKHQLKLDLPRCHQYDESMSSPYVQANITLLIEKVLAINSDTSAYWQGLDSLIASFALLYPNNLEHGFCLAFDVIERFTPGYFTRLNSHSLEEALGLFAKLISFTNSRLGSFLRSNGLAPSTFAVPWLLTCFAHVYAFDKLFRIFDRMINRDASYPLCVGLGALEICAPDLMDSIRGDEAFKVLSNISDIDVERLLKCADALNEAIPGSCMFRKYAEPPSRTPTYPVQYNDEEGEGEELFVPKIHPDDYYAYFDRGDAVLVVGAEGTSRDGRVHFLSNGSVNEAVLNALHRVDPMPHVVGVCSDMPLLSVTIANALTEQGIDRVAVVDIPWWRFQAIHML</sequence>
<dbReference type="GO" id="GO:0004672">
    <property type="term" value="F:protein kinase activity"/>
    <property type="evidence" value="ECO:0007669"/>
    <property type="project" value="InterPro"/>
</dbReference>
<dbReference type="PANTHER" id="PTHR20913">
    <property type="entry name" value="TBC1 DOMAIN FAMILY MEMBER 20/GTPASE"/>
    <property type="match status" value="1"/>
</dbReference>
<evidence type="ECO:0000313" key="5">
    <source>
        <dbReference type="WBParaSite" id="Pan_g11343.t1"/>
    </source>
</evidence>
<keyword evidence="4" id="KW-1185">Reference proteome</keyword>
<dbReference type="InterPro" id="IPR000195">
    <property type="entry name" value="Rab-GAP-TBC_dom"/>
</dbReference>
<evidence type="ECO:0000259" key="3">
    <source>
        <dbReference type="PROSITE" id="PS50086"/>
    </source>
</evidence>
<evidence type="ECO:0000259" key="2">
    <source>
        <dbReference type="PROSITE" id="PS50011"/>
    </source>
</evidence>
<dbReference type="GO" id="GO:0005789">
    <property type="term" value="C:endoplasmic reticulum membrane"/>
    <property type="evidence" value="ECO:0007669"/>
    <property type="project" value="TreeGrafter"/>
</dbReference>
<dbReference type="Proteomes" id="UP000492821">
    <property type="component" value="Unassembled WGS sequence"/>
</dbReference>
<dbReference type="InterPro" id="IPR045913">
    <property type="entry name" value="TBC20/Gyp8-like"/>
</dbReference>
<dbReference type="PROSITE" id="PS50011">
    <property type="entry name" value="PROTEIN_KINASE_DOM"/>
    <property type="match status" value="1"/>
</dbReference>
<accession>A0A7E4UPR7</accession>
<dbReference type="PROSITE" id="PS50086">
    <property type="entry name" value="TBC_RABGAP"/>
    <property type="match status" value="1"/>
</dbReference>
<evidence type="ECO:0000256" key="1">
    <source>
        <dbReference type="ARBA" id="ARBA00022468"/>
    </source>
</evidence>
<dbReference type="Pfam" id="PF00069">
    <property type="entry name" value="Pkinase"/>
    <property type="match status" value="1"/>
</dbReference>
<dbReference type="SUPFAM" id="SSF47923">
    <property type="entry name" value="Ypt/Rab-GAP domain of gyp1p"/>
    <property type="match status" value="2"/>
</dbReference>
<dbReference type="SMART" id="SM00220">
    <property type="entry name" value="S_TKc"/>
    <property type="match status" value="1"/>
</dbReference>
<dbReference type="GO" id="GO:0006888">
    <property type="term" value="P:endoplasmic reticulum to Golgi vesicle-mediated transport"/>
    <property type="evidence" value="ECO:0007669"/>
    <property type="project" value="TreeGrafter"/>
</dbReference>
<dbReference type="WBParaSite" id="Pan_g11343.t1">
    <property type="protein sequence ID" value="Pan_g11343.t1"/>
    <property type="gene ID" value="Pan_g11343"/>
</dbReference>
<feature type="domain" description="Protein kinase" evidence="2">
    <location>
        <begin position="1"/>
        <end position="281"/>
    </location>
</feature>
<organism evidence="4 5">
    <name type="scientific">Panagrellus redivivus</name>
    <name type="common">Microworm</name>
    <dbReference type="NCBI Taxonomy" id="6233"/>
    <lineage>
        <taxon>Eukaryota</taxon>
        <taxon>Metazoa</taxon>
        <taxon>Ecdysozoa</taxon>
        <taxon>Nematoda</taxon>
        <taxon>Chromadorea</taxon>
        <taxon>Rhabditida</taxon>
        <taxon>Tylenchina</taxon>
        <taxon>Panagrolaimomorpha</taxon>
        <taxon>Panagrolaimoidea</taxon>
        <taxon>Panagrolaimidae</taxon>
        <taxon>Panagrellus</taxon>
    </lineage>
</organism>
<dbReference type="GO" id="GO:0005524">
    <property type="term" value="F:ATP binding"/>
    <property type="evidence" value="ECO:0007669"/>
    <property type="project" value="InterPro"/>
</dbReference>
<reference evidence="4" key="1">
    <citation type="journal article" date="2013" name="Genetics">
        <title>The draft genome and transcriptome of Panagrellus redivivus are shaped by the harsh demands of a free-living lifestyle.</title>
        <authorList>
            <person name="Srinivasan J."/>
            <person name="Dillman A.R."/>
            <person name="Macchietto M.G."/>
            <person name="Heikkinen L."/>
            <person name="Lakso M."/>
            <person name="Fracchia K.M."/>
            <person name="Antoshechkin I."/>
            <person name="Mortazavi A."/>
            <person name="Wong G."/>
            <person name="Sternberg P.W."/>
        </authorList>
    </citation>
    <scope>NUCLEOTIDE SEQUENCE [LARGE SCALE GENOMIC DNA]</scope>
    <source>
        <strain evidence="4">MT8872</strain>
    </source>
</reference>
<dbReference type="PANTHER" id="PTHR20913:SF7">
    <property type="entry name" value="RE60063P"/>
    <property type="match status" value="1"/>
</dbReference>
<dbReference type="GO" id="GO:0005096">
    <property type="term" value="F:GTPase activator activity"/>
    <property type="evidence" value="ECO:0007669"/>
    <property type="project" value="UniProtKB-KW"/>
</dbReference>
<dbReference type="Gene3D" id="1.10.510.10">
    <property type="entry name" value="Transferase(Phosphotransferase) domain 1"/>
    <property type="match status" value="1"/>
</dbReference>
<feature type="domain" description="Rab-GAP TBC" evidence="3">
    <location>
        <begin position="417"/>
        <end position="603"/>
    </location>
</feature>
<dbReference type="SUPFAM" id="SSF56112">
    <property type="entry name" value="Protein kinase-like (PK-like)"/>
    <property type="match status" value="1"/>
</dbReference>
<dbReference type="AlphaFoldDB" id="A0A7E4UPR7"/>
<dbReference type="Pfam" id="PF00566">
    <property type="entry name" value="RabGAP-TBC"/>
    <property type="match status" value="1"/>
</dbReference>
<dbReference type="InterPro" id="IPR011009">
    <property type="entry name" value="Kinase-like_dom_sf"/>
</dbReference>
<keyword evidence="1" id="KW-0343">GTPase activation</keyword>
<evidence type="ECO:0000313" key="4">
    <source>
        <dbReference type="Proteomes" id="UP000492821"/>
    </source>
</evidence>
<dbReference type="Gene3D" id="1.10.472.80">
    <property type="entry name" value="Ypt/Rab-GAP domain of gyp1p, domain 3"/>
    <property type="match status" value="1"/>
</dbReference>
<proteinExistence type="predicted"/>
<reference evidence="5" key="2">
    <citation type="submission" date="2020-10" db="UniProtKB">
        <authorList>
            <consortium name="WormBaseParasite"/>
        </authorList>
    </citation>
    <scope>IDENTIFICATION</scope>
</reference>
<dbReference type="InterPro" id="IPR000719">
    <property type="entry name" value="Prot_kinase_dom"/>
</dbReference>
<name>A0A7E4UPR7_PANRE</name>